<proteinExistence type="predicted"/>
<evidence type="ECO:0000313" key="2">
    <source>
        <dbReference type="EMBL" id="GAA0146821.1"/>
    </source>
</evidence>
<sequence>MAELSETINVEANDLTMTENQTQVELIVVSIDPNTTKPNETQVVQNFEANDLTTTENKTQVELVVEAIDPNTAEPNETQAEENFESNPPRNFEKEILQHLLSLDKPEELLCKTETTEEKDMENLDYAQEFPAIMVRSVNIKIHPEPEEEFNDQAKTYDINNGMPHA</sequence>
<dbReference type="EMBL" id="BAABME010000988">
    <property type="protein sequence ID" value="GAA0146821.1"/>
    <property type="molecule type" value="Genomic_DNA"/>
</dbReference>
<organism evidence="2 3">
    <name type="scientific">Lithospermum erythrorhizon</name>
    <name type="common">Purple gromwell</name>
    <name type="synonym">Lithospermum officinale var. erythrorhizon</name>
    <dbReference type="NCBI Taxonomy" id="34254"/>
    <lineage>
        <taxon>Eukaryota</taxon>
        <taxon>Viridiplantae</taxon>
        <taxon>Streptophyta</taxon>
        <taxon>Embryophyta</taxon>
        <taxon>Tracheophyta</taxon>
        <taxon>Spermatophyta</taxon>
        <taxon>Magnoliopsida</taxon>
        <taxon>eudicotyledons</taxon>
        <taxon>Gunneridae</taxon>
        <taxon>Pentapetalae</taxon>
        <taxon>asterids</taxon>
        <taxon>lamiids</taxon>
        <taxon>Boraginales</taxon>
        <taxon>Boraginaceae</taxon>
        <taxon>Boraginoideae</taxon>
        <taxon>Lithospermeae</taxon>
        <taxon>Lithospermum</taxon>
    </lineage>
</organism>
<dbReference type="Proteomes" id="UP001454036">
    <property type="component" value="Unassembled WGS sequence"/>
</dbReference>
<evidence type="ECO:0000313" key="3">
    <source>
        <dbReference type="Proteomes" id="UP001454036"/>
    </source>
</evidence>
<reference evidence="2 3" key="1">
    <citation type="submission" date="2024-01" db="EMBL/GenBank/DDBJ databases">
        <title>The complete chloroplast genome sequence of Lithospermum erythrorhizon: insights into the phylogenetic relationship among Boraginaceae species and the maternal lineages of purple gromwells.</title>
        <authorList>
            <person name="Okada T."/>
            <person name="Watanabe K."/>
        </authorList>
    </citation>
    <scope>NUCLEOTIDE SEQUENCE [LARGE SCALE GENOMIC DNA]</scope>
</reference>
<protein>
    <submittedName>
        <fullName evidence="2">Uncharacterized protein</fullName>
    </submittedName>
</protein>
<comment type="caution">
    <text evidence="2">The sequence shown here is derived from an EMBL/GenBank/DDBJ whole genome shotgun (WGS) entry which is preliminary data.</text>
</comment>
<accession>A0AAV3P635</accession>
<dbReference type="AlphaFoldDB" id="A0AAV3P635"/>
<gene>
    <name evidence="2" type="ORF">LIER_06683</name>
</gene>
<keyword evidence="3" id="KW-1185">Reference proteome</keyword>
<name>A0AAV3P635_LITER</name>
<evidence type="ECO:0000256" key="1">
    <source>
        <dbReference type="SAM" id="MobiDB-lite"/>
    </source>
</evidence>
<feature type="region of interest" description="Disordered" evidence="1">
    <location>
        <begin position="70"/>
        <end position="90"/>
    </location>
</feature>